<keyword evidence="4 7" id="KW-0547">Nucleotide-binding</keyword>
<gene>
    <name evidence="8" type="ORF">ACFOMG_11395</name>
</gene>
<evidence type="ECO:0000256" key="4">
    <source>
        <dbReference type="ARBA" id="ARBA00022741"/>
    </source>
</evidence>
<evidence type="ECO:0000256" key="5">
    <source>
        <dbReference type="ARBA" id="ARBA00022840"/>
    </source>
</evidence>
<dbReference type="PIRSF" id="PIRSF001563">
    <property type="entry name" value="Folylpolyglu_synth"/>
    <property type="match status" value="1"/>
</dbReference>
<reference evidence="9" key="1">
    <citation type="journal article" date="2019" name="Int. J. Syst. Evol. Microbiol.">
        <title>The Global Catalogue of Microorganisms (GCM) 10K type strain sequencing project: providing services to taxonomists for standard genome sequencing and annotation.</title>
        <authorList>
            <consortium name="The Broad Institute Genomics Platform"/>
            <consortium name="The Broad Institute Genome Sequencing Center for Infectious Disease"/>
            <person name="Wu L."/>
            <person name="Ma J."/>
        </authorList>
    </citation>
    <scope>NUCLEOTIDE SEQUENCE [LARGE SCALE GENOMIC DNA]</scope>
    <source>
        <strain evidence="9">KCTC 42424</strain>
    </source>
</reference>
<proteinExistence type="inferred from homology"/>
<dbReference type="PANTHER" id="PTHR11136:SF0">
    <property type="entry name" value="DIHYDROFOLATE SYNTHETASE-RELATED"/>
    <property type="match status" value="1"/>
</dbReference>
<dbReference type="InterPro" id="IPR001645">
    <property type="entry name" value="Folylpolyglutamate_synth"/>
</dbReference>
<evidence type="ECO:0000256" key="7">
    <source>
        <dbReference type="PIRNR" id="PIRNR001563"/>
    </source>
</evidence>
<dbReference type="GO" id="GO:0016874">
    <property type="term" value="F:ligase activity"/>
    <property type="evidence" value="ECO:0007669"/>
    <property type="project" value="UniProtKB-KW"/>
</dbReference>
<dbReference type="Gene3D" id="3.40.1190.10">
    <property type="entry name" value="Mur-like, catalytic domain"/>
    <property type="match status" value="1"/>
</dbReference>
<evidence type="ECO:0000256" key="6">
    <source>
        <dbReference type="ARBA" id="ARBA00022842"/>
    </source>
</evidence>
<dbReference type="EC" id="6.3.2.-" evidence="8"/>
<keyword evidence="9" id="KW-1185">Reference proteome</keyword>
<dbReference type="SUPFAM" id="SSF53244">
    <property type="entry name" value="MurD-like peptide ligases, peptide-binding domain"/>
    <property type="match status" value="1"/>
</dbReference>
<dbReference type="InterPro" id="IPR018109">
    <property type="entry name" value="Folylpolyglutamate_synth_CS"/>
</dbReference>
<dbReference type="RefSeq" id="WP_376866739.1">
    <property type="nucleotide sequence ID" value="NZ_JBHRYB010000013.1"/>
</dbReference>
<dbReference type="PANTHER" id="PTHR11136">
    <property type="entry name" value="FOLYLPOLYGLUTAMATE SYNTHASE-RELATED"/>
    <property type="match status" value="1"/>
</dbReference>
<keyword evidence="5 7" id="KW-0067">ATP-binding</keyword>
<evidence type="ECO:0000256" key="1">
    <source>
        <dbReference type="ARBA" id="ARBA00008276"/>
    </source>
</evidence>
<comment type="caution">
    <text evidence="8">The sequence shown here is derived from an EMBL/GenBank/DDBJ whole genome shotgun (WGS) entry which is preliminary data.</text>
</comment>
<protein>
    <submittedName>
        <fullName evidence="8">Bifunctional folylpolyglutamate synthase/dihydrofolate synthase</fullName>
        <ecNumber evidence="8">6.3.2.-</ecNumber>
    </submittedName>
</protein>
<keyword evidence="2 7" id="KW-0436">Ligase</keyword>
<evidence type="ECO:0000313" key="9">
    <source>
        <dbReference type="Proteomes" id="UP001595722"/>
    </source>
</evidence>
<evidence type="ECO:0000256" key="2">
    <source>
        <dbReference type="ARBA" id="ARBA00022598"/>
    </source>
</evidence>
<dbReference type="InterPro" id="IPR036615">
    <property type="entry name" value="Mur_ligase_C_dom_sf"/>
</dbReference>
<dbReference type="PROSITE" id="PS01011">
    <property type="entry name" value="FOLYLPOLYGLU_SYNT_1"/>
    <property type="match status" value="1"/>
</dbReference>
<dbReference type="NCBIfam" id="TIGR01499">
    <property type="entry name" value="folC"/>
    <property type="match status" value="1"/>
</dbReference>
<keyword evidence="6" id="KW-0460">Magnesium</keyword>
<sequence>MKRTVSDWLEYLESLHPSEIELGLERIRGVAERLNCLKPAPLVILVAGTNGKGTSSALLANLLRAQGMTVGVYSSPHIQRYNERVQINGEQISDAELLHSFEQVEAVRGDVGLTYFEFGTLAALSYFQHQALDACVLEIGLGGRLDAVNIVAADISLVTSIGLDHQAWLGDTVDQIAFEKCGVARSGKYLVCGQENPPHTAKQQTEALGGQWCGRGQHFDIVEQGDGLLLSFMTDQGQAEWHLPAAKIPYHNVATAIQALALLGRLPNRAVVAEVVANTAVPGRLQQLEVPVSGGVLQLTLDVAHNQQAAAYIGQRLSGVNGAIIAMLEDKPVAELVAALPDMAHYRLAGLDCWRGLSAGQLQQRLQQGGFCQPVEKFDTVAAALDDLLQQPDLAGQHWLIGGSFYTVEAALNHLALNHGQPRG</sequence>
<accession>A0ABV7VVZ6</accession>
<dbReference type="SUPFAM" id="SSF53623">
    <property type="entry name" value="MurD-like peptide ligases, catalytic domain"/>
    <property type="match status" value="1"/>
</dbReference>
<name>A0ABV7VVZ6_9GAMM</name>
<organism evidence="8 9">
    <name type="scientific">Bacterioplanoides pacificum</name>
    <dbReference type="NCBI Taxonomy" id="1171596"/>
    <lineage>
        <taxon>Bacteria</taxon>
        <taxon>Pseudomonadati</taxon>
        <taxon>Pseudomonadota</taxon>
        <taxon>Gammaproteobacteria</taxon>
        <taxon>Oceanospirillales</taxon>
        <taxon>Oceanospirillaceae</taxon>
        <taxon>Bacterioplanoides</taxon>
    </lineage>
</organism>
<dbReference type="InterPro" id="IPR036565">
    <property type="entry name" value="Mur-like_cat_sf"/>
</dbReference>
<dbReference type="Proteomes" id="UP001595722">
    <property type="component" value="Unassembled WGS sequence"/>
</dbReference>
<dbReference type="Gene3D" id="3.90.190.20">
    <property type="entry name" value="Mur ligase, C-terminal domain"/>
    <property type="match status" value="1"/>
</dbReference>
<comment type="similarity">
    <text evidence="1 7">Belongs to the folylpolyglutamate synthase family.</text>
</comment>
<dbReference type="EMBL" id="JBHRYB010000013">
    <property type="protein sequence ID" value="MFC3680701.1"/>
    <property type="molecule type" value="Genomic_DNA"/>
</dbReference>
<evidence type="ECO:0000256" key="3">
    <source>
        <dbReference type="ARBA" id="ARBA00022723"/>
    </source>
</evidence>
<keyword evidence="3" id="KW-0479">Metal-binding</keyword>
<evidence type="ECO:0000313" key="8">
    <source>
        <dbReference type="EMBL" id="MFC3680701.1"/>
    </source>
</evidence>